<dbReference type="InterPro" id="IPR011010">
    <property type="entry name" value="DNA_brk_join_enz"/>
</dbReference>
<dbReference type="PANTHER" id="PTHR47306:SF2">
    <property type="entry name" value="CORE-BINDING (CB) DOMAIN-CONTAINING PROTEIN"/>
    <property type="match status" value="1"/>
</dbReference>
<dbReference type="AlphaFoldDB" id="A0A803JDS1"/>
<dbReference type="Ensembl" id="ENSXETT00000119827">
    <property type="protein sequence ID" value="ENSXETP00000106026"/>
    <property type="gene ID" value="ENSXETG00000032650"/>
</dbReference>
<sequence>MDSKKTPNRYHLACKFCLKVTGTLPNHLRRACMKHADNQEIEFVMQEARGKMRAILEGLSIVNYEDLDYEDSDPKQFFVQFLEKNGCYIRGKLESASCAMKESILPSNMDRNKVNVNWPADEVGETQAPCKDLDLSHKMISPSPLNAENGQKQQPTLQSLQESIDFLMSQLAKKHEKVNSRPLNAEAVQKKRPVVQQGLPIESDEEDYVSLVNEQEVEMQGPELDLPIESDEENFISPVNEQEVEMQGPELDLPIESDEENFVSPVNEQEVEMQGPELDLPVESEETNADPLTDDNDDDDYDDDGKEYEEMETHNLVGGLEQSETNSNYVLLRRRMMAAGMYRKHSLECGVLARFRKYLQQELQVRRWSQEVANVARFLYFVDPSKASLSFLTDTQKTLDFFTALENLGNAHATMFSYLKHIKRFVRSQTDTLSSGSHQSEELVGKCKRYLDMTSPLQRRLSKGISASVVGKKFDYLTSAKKDPSECQRILIVARPTFEQIIKKAKMGGRLLEKEKSYVVYYLEALIVLKYLQRPGVVQNMTVEEWCKRIPSDCKTRMVIGVKRHKTSTQQVASILLEEEEEEWFDVFYKKIRPSFIRSGKCPQTFFISSTGEPIHSVTNDIARLHHKFKLRPVTSQEARRTMETYMVSHFQTDAQRNMFARLLGHSNVTAGRIYGEKTVDNMVEAAEMMKRAMHESQPSTSRCQEVPQKPLQEETPEVSRGLREEAFEKFKKCHPLTIDATPPCLKAALGFSREYGQYVYDRWRKQQNKMRVDYVAGLLKYENPHEERDVSKALDGRPTCHR</sequence>
<dbReference type="GeneTree" id="ENSGT01120000272075"/>
<feature type="region of interest" description="Disordered" evidence="2">
    <location>
        <begin position="269"/>
        <end position="300"/>
    </location>
</feature>
<dbReference type="InterPro" id="IPR013762">
    <property type="entry name" value="Integrase-like_cat_sf"/>
</dbReference>
<proteinExistence type="predicted"/>
<dbReference type="Gene3D" id="1.10.443.10">
    <property type="entry name" value="Intergrase catalytic core"/>
    <property type="match status" value="1"/>
</dbReference>
<name>A0A803JDS1_XENTR</name>
<feature type="region of interest" description="Disordered" evidence="2">
    <location>
        <begin position="695"/>
        <end position="719"/>
    </location>
</feature>
<reference evidence="3" key="1">
    <citation type="journal article" date="2010" name="Science">
        <title>The genome of the Western clawed frog Xenopus tropicalis.</title>
        <authorList>
            <person name="Hellsten U."/>
            <person name="Harland R.M."/>
            <person name="Gilchrist M.J."/>
            <person name="Hendrix D."/>
            <person name="Jurka J."/>
            <person name="Kapitonov V."/>
            <person name="Ovcharenko I."/>
            <person name="Putnam N.H."/>
            <person name="Shu S."/>
            <person name="Taher L."/>
            <person name="Blitz I.L."/>
            <person name="Blumberg B."/>
            <person name="Dichmann D.S."/>
            <person name="Dubchak I."/>
            <person name="Amaya E."/>
            <person name="Detter J.C."/>
            <person name="Fletcher R."/>
            <person name="Gerhard D.S."/>
            <person name="Goodstein D."/>
            <person name="Graves T."/>
            <person name="Grigoriev I.V."/>
            <person name="Grimwood J."/>
            <person name="Kawashima T."/>
            <person name="Lindquist E."/>
            <person name="Lucas S.M."/>
            <person name="Mead P.E."/>
            <person name="Mitros T."/>
            <person name="Ogino H."/>
            <person name="Ohta Y."/>
            <person name="Poliakov A.V."/>
            <person name="Pollet N."/>
            <person name="Robert J."/>
            <person name="Salamov A."/>
            <person name="Sater A.K."/>
            <person name="Schmutz J."/>
            <person name="Terry A."/>
            <person name="Vize P.D."/>
            <person name="Warren W.C."/>
            <person name="Wells D."/>
            <person name="Wills A."/>
            <person name="Wilson R.K."/>
            <person name="Zimmerman L.B."/>
            <person name="Zorn A.M."/>
            <person name="Grainger R."/>
            <person name="Grammer T."/>
            <person name="Khokha M.K."/>
            <person name="Richardson P.M."/>
            <person name="Rokhsar D.S."/>
        </authorList>
    </citation>
    <scope>NUCLEOTIDE SEQUENCE [LARGE SCALE GENOMIC DNA]</scope>
    <source>
        <strain evidence="3">Nigerian</strain>
    </source>
</reference>
<dbReference type="GO" id="GO:0003677">
    <property type="term" value="F:DNA binding"/>
    <property type="evidence" value="ECO:0007669"/>
    <property type="project" value="InterPro"/>
</dbReference>
<protein>
    <submittedName>
        <fullName evidence="3">Uncharacterized protein</fullName>
    </submittedName>
</protein>
<dbReference type="Bgee" id="ENSXETG00000032650">
    <property type="expression patterns" value="Expressed in gastrula and 2 other cell types or tissues"/>
</dbReference>
<reference evidence="3" key="2">
    <citation type="submission" date="2021-03" db="UniProtKB">
        <authorList>
            <consortium name="Ensembl"/>
        </authorList>
    </citation>
    <scope>IDENTIFICATION</scope>
</reference>
<dbReference type="InParanoid" id="A0A803JDS1"/>
<organism evidence="3">
    <name type="scientific">Xenopus tropicalis</name>
    <name type="common">Western clawed frog</name>
    <name type="synonym">Silurana tropicalis</name>
    <dbReference type="NCBI Taxonomy" id="8364"/>
    <lineage>
        <taxon>Eukaryota</taxon>
        <taxon>Metazoa</taxon>
        <taxon>Chordata</taxon>
        <taxon>Craniata</taxon>
        <taxon>Vertebrata</taxon>
        <taxon>Euteleostomi</taxon>
        <taxon>Amphibia</taxon>
        <taxon>Batrachia</taxon>
        <taxon>Anura</taxon>
        <taxon>Pipoidea</taxon>
        <taxon>Pipidae</taxon>
        <taxon>Xenopodinae</taxon>
        <taxon>Xenopus</taxon>
        <taxon>Silurana</taxon>
    </lineage>
</organism>
<dbReference type="PANTHER" id="PTHR47306">
    <property type="entry name" value="SI:CH211-178J18.4-RELATED"/>
    <property type="match status" value="1"/>
</dbReference>
<feature type="compositionally biased region" description="Acidic residues" evidence="2">
    <location>
        <begin position="280"/>
        <end position="300"/>
    </location>
</feature>
<dbReference type="GO" id="GO:0015074">
    <property type="term" value="P:DNA integration"/>
    <property type="evidence" value="ECO:0007669"/>
    <property type="project" value="InterPro"/>
</dbReference>
<evidence type="ECO:0000313" key="3">
    <source>
        <dbReference type="Ensembl" id="ENSXETP00000106026"/>
    </source>
</evidence>
<keyword evidence="1" id="KW-0233">DNA recombination</keyword>
<accession>A0A803JDS1</accession>
<evidence type="ECO:0000256" key="1">
    <source>
        <dbReference type="ARBA" id="ARBA00023172"/>
    </source>
</evidence>
<dbReference type="GO" id="GO:0006310">
    <property type="term" value="P:DNA recombination"/>
    <property type="evidence" value="ECO:0007669"/>
    <property type="project" value="UniProtKB-KW"/>
</dbReference>
<dbReference type="SUPFAM" id="SSF56349">
    <property type="entry name" value="DNA breaking-rejoining enzymes"/>
    <property type="match status" value="1"/>
</dbReference>
<evidence type="ECO:0000256" key="2">
    <source>
        <dbReference type="SAM" id="MobiDB-lite"/>
    </source>
</evidence>